<dbReference type="InterPro" id="IPR044810">
    <property type="entry name" value="WRKY_plant"/>
</dbReference>
<gene>
    <name evidence="8" type="ORF">Scaly_2471700</name>
</gene>
<dbReference type="PANTHER" id="PTHR31282">
    <property type="entry name" value="WRKY TRANSCRIPTION FACTOR 21-RELATED"/>
    <property type="match status" value="1"/>
</dbReference>
<dbReference type="InterPro" id="IPR036576">
    <property type="entry name" value="WRKY_dom_sf"/>
</dbReference>
<dbReference type="EMBL" id="JACGWM010000016">
    <property type="protein sequence ID" value="KAL0321753.1"/>
    <property type="molecule type" value="Genomic_DNA"/>
</dbReference>
<dbReference type="SMART" id="SM00774">
    <property type="entry name" value="WRKY"/>
    <property type="match status" value="1"/>
</dbReference>
<accession>A0AAW2LSE0</accession>
<dbReference type="GO" id="GO:0003700">
    <property type="term" value="F:DNA-binding transcription factor activity"/>
    <property type="evidence" value="ECO:0007669"/>
    <property type="project" value="InterPro"/>
</dbReference>
<dbReference type="InterPro" id="IPR003657">
    <property type="entry name" value="WRKY_dom"/>
</dbReference>
<evidence type="ECO:0000259" key="7">
    <source>
        <dbReference type="PROSITE" id="PS50811"/>
    </source>
</evidence>
<evidence type="ECO:0000256" key="5">
    <source>
        <dbReference type="ARBA" id="ARBA00023242"/>
    </source>
</evidence>
<sequence>MDEGLALVLYGCKLAKDLEQNLPHLARQPDTLLASCEDIIRVFTNVKERLVSRGQTNVSRQPQELQRIDDDIGVSIQEWLRSGMVVEQEQPSGLEFVARGLSGGGDVGRSLKGGTSGDVQHPPIDAPDSSRTSSSSQRQRRRKDEGEKIVKRVAAPQMGNLDVPPEDGYTWRKYGQKEILGSKYPRSYYRCTHQKFYECQAKKQVQRLDDDFFTFEVTYRGTHTCHMSSTAPSAAVPVPGPPLPPATTTAVHPPVLPFSSSLPTTHHDWLSMQIFHDLGGVSAGGGSSVAAGSGGGGAGPSAPRFPDYQLPVADMAETMFNSGSTSSNSMDLIFSSMDDKWDSEEKKE</sequence>
<keyword evidence="3" id="KW-0238">DNA-binding</keyword>
<dbReference type="Gene3D" id="2.20.25.80">
    <property type="entry name" value="WRKY domain"/>
    <property type="match status" value="1"/>
</dbReference>
<dbReference type="SUPFAM" id="SSF118290">
    <property type="entry name" value="WRKY DNA-binding domain"/>
    <property type="match status" value="1"/>
</dbReference>
<reference evidence="8" key="1">
    <citation type="submission" date="2020-06" db="EMBL/GenBank/DDBJ databases">
        <authorList>
            <person name="Li T."/>
            <person name="Hu X."/>
            <person name="Zhang T."/>
            <person name="Song X."/>
            <person name="Zhang H."/>
            <person name="Dai N."/>
            <person name="Sheng W."/>
            <person name="Hou X."/>
            <person name="Wei L."/>
        </authorList>
    </citation>
    <scope>NUCLEOTIDE SEQUENCE</scope>
    <source>
        <strain evidence="8">KEN8</strain>
        <tissue evidence="8">Leaf</tissue>
    </source>
</reference>
<dbReference type="GO" id="GO:0043565">
    <property type="term" value="F:sequence-specific DNA binding"/>
    <property type="evidence" value="ECO:0007669"/>
    <property type="project" value="InterPro"/>
</dbReference>
<name>A0AAW2LSE0_9LAMI</name>
<reference evidence="8" key="2">
    <citation type="journal article" date="2024" name="Plant">
        <title>Genomic evolution and insights into agronomic trait innovations of Sesamum species.</title>
        <authorList>
            <person name="Miao H."/>
            <person name="Wang L."/>
            <person name="Qu L."/>
            <person name="Liu H."/>
            <person name="Sun Y."/>
            <person name="Le M."/>
            <person name="Wang Q."/>
            <person name="Wei S."/>
            <person name="Zheng Y."/>
            <person name="Lin W."/>
            <person name="Duan Y."/>
            <person name="Cao H."/>
            <person name="Xiong S."/>
            <person name="Wang X."/>
            <person name="Wei L."/>
            <person name="Li C."/>
            <person name="Ma Q."/>
            <person name="Ju M."/>
            <person name="Zhao R."/>
            <person name="Li G."/>
            <person name="Mu C."/>
            <person name="Tian Q."/>
            <person name="Mei H."/>
            <person name="Zhang T."/>
            <person name="Gao T."/>
            <person name="Zhang H."/>
        </authorList>
    </citation>
    <scope>NUCLEOTIDE SEQUENCE</scope>
    <source>
        <strain evidence="8">KEN8</strain>
    </source>
</reference>
<protein>
    <submittedName>
        <fullName evidence="8">WRKY transcription factor 55</fullName>
    </submittedName>
</protein>
<keyword evidence="2" id="KW-0805">Transcription regulation</keyword>
<evidence type="ECO:0000256" key="2">
    <source>
        <dbReference type="ARBA" id="ARBA00023015"/>
    </source>
</evidence>
<keyword evidence="5" id="KW-0539">Nucleus</keyword>
<comment type="caution">
    <text evidence="8">The sequence shown here is derived from an EMBL/GenBank/DDBJ whole genome shotgun (WGS) entry which is preliminary data.</text>
</comment>
<proteinExistence type="predicted"/>
<dbReference type="PROSITE" id="PS50811">
    <property type="entry name" value="WRKY"/>
    <property type="match status" value="1"/>
</dbReference>
<comment type="subcellular location">
    <subcellularLocation>
        <location evidence="1">Nucleus</location>
    </subcellularLocation>
</comment>
<feature type="region of interest" description="Disordered" evidence="6">
    <location>
        <begin position="107"/>
        <end position="148"/>
    </location>
</feature>
<evidence type="ECO:0000256" key="3">
    <source>
        <dbReference type="ARBA" id="ARBA00023125"/>
    </source>
</evidence>
<dbReference type="GO" id="GO:0005634">
    <property type="term" value="C:nucleus"/>
    <property type="evidence" value="ECO:0007669"/>
    <property type="project" value="UniProtKB-SubCell"/>
</dbReference>
<dbReference type="AlphaFoldDB" id="A0AAW2LSE0"/>
<evidence type="ECO:0000313" key="8">
    <source>
        <dbReference type="EMBL" id="KAL0321753.1"/>
    </source>
</evidence>
<feature type="domain" description="WRKY" evidence="7">
    <location>
        <begin position="166"/>
        <end position="228"/>
    </location>
</feature>
<evidence type="ECO:0000256" key="6">
    <source>
        <dbReference type="SAM" id="MobiDB-lite"/>
    </source>
</evidence>
<dbReference type="Pfam" id="PF03106">
    <property type="entry name" value="WRKY"/>
    <property type="match status" value="1"/>
</dbReference>
<evidence type="ECO:0000256" key="4">
    <source>
        <dbReference type="ARBA" id="ARBA00023163"/>
    </source>
</evidence>
<organism evidence="8">
    <name type="scientific">Sesamum calycinum</name>
    <dbReference type="NCBI Taxonomy" id="2727403"/>
    <lineage>
        <taxon>Eukaryota</taxon>
        <taxon>Viridiplantae</taxon>
        <taxon>Streptophyta</taxon>
        <taxon>Embryophyta</taxon>
        <taxon>Tracheophyta</taxon>
        <taxon>Spermatophyta</taxon>
        <taxon>Magnoliopsida</taxon>
        <taxon>eudicotyledons</taxon>
        <taxon>Gunneridae</taxon>
        <taxon>Pentapetalae</taxon>
        <taxon>asterids</taxon>
        <taxon>lamiids</taxon>
        <taxon>Lamiales</taxon>
        <taxon>Pedaliaceae</taxon>
        <taxon>Sesamum</taxon>
    </lineage>
</organism>
<keyword evidence="4" id="KW-0804">Transcription</keyword>
<evidence type="ECO:0000256" key="1">
    <source>
        <dbReference type="ARBA" id="ARBA00004123"/>
    </source>
</evidence>